<protein>
    <submittedName>
        <fullName evidence="3">3-hydroxyacyl-CoA dehydrogenase, NAD binding domain family protein</fullName>
    </submittedName>
</protein>
<feature type="domain" description="3-hydroxyacyl-CoA dehydrogenase NAD binding" evidence="2">
    <location>
        <begin position="14"/>
        <end position="194"/>
    </location>
</feature>
<dbReference type="Proteomes" id="UP000000248">
    <property type="component" value="Chromosome"/>
</dbReference>
<dbReference type="HOGENOM" id="CLU_390691_0_0_6"/>
<dbReference type="SUPFAM" id="SSF51735">
    <property type="entry name" value="NAD(P)-binding Rossmann-fold domains"/>
    <property type="match status" value="1"/>
</dbReference>
<gene>
    <name evidence="3" type="ordered locus">DNO_1136</name>
</gene>
<dbReference type="eggNOG" id="COG1250">
    <property type="taxonomic scope" value="Bacteria"/>
</dbReference>
<dbReference type="Gene3D" id="3.40.50.720">
    <property type="entry name" value="NAD(P)-binding Rossmann-like Domain"/>
    <property type="match status" value="1"/>
</dbReference>
<dbReference type="EMBL" id="CP000513">
    <property type="protein sequence ID" value="ABQ13086.1"/>
    <property type="molecule type" value="Genomic_DNA"/>
</dbReference>
<sequence>MSYQLSDKFYTQPAILGATEQGALIAALFANIGLRVKIYDRPQEGENPEKDIELAIDHLLQLFPQPFSGQEAVTLIEARNVRDHQHELRDHDLIIECYNGDIREKQAWFSRLAPAFAKNAAILSLSMGDCVEEVAQALPAGLRPRFIGAHFFFQPRLHRLIELIPTPRTEQRLLAEITHFLQNILGSIPIVVADNANFVAKRMLTFAICSAFFHARQLRLDATTLERITAYLTGKQQGFCNQLHVMGRDAFMALYQRISASDHERFGHLLEMPEETLFQPHKILRGTINEELFIILETRNWTALRQLNTTEAQFIANYLRDWWQFLMHIAEQERISGEQIDMILQHAFGWMLPQYQLLQDFSPAQVYSSTKYDRDQEKVHYPLSHLWRRRVRKETLSEQEDDFTEQCQPFYQGQYSRTLCYQERLLVWQPLEPVFGFLPPVLSELYTTINDARCNRYALMIYHHGKQFGGMRQWGKIVDDQADFLSEQALLRDTLVALRMLPQPVVLSISGALIDHGCAIMMQADRIICDVDLSWRLKALDYDLPPLGGMWFEWLHRLPTLSTELRLLQIHTVLLCLFGSGGINSVHAARDFGILRSHDRMVMNPSQLPHITQSVADAWMDMPQARPMRYPIHKLNKNEMNYLFKRSHECAQQALYCDCVRLLGSPKQKSILSFRQFLEEEAAMFNRHLVTPVKFLRKRKYAHRVQ</sequence>
<dbReference type="InterPro" id="IPR006176">
    <property type="entry name" value="3-OHacyl-CoA_DH_NAD-bd"/>
</dbReference>
<evidence type="ECO:0000256" key="1">
    <source>
        <dbReference type="ARBA" id="ARBA00049556"/>
    </source>
</evidence>
<dbReference type="OrthoDB" id="5389341at2"/>
<reference evidence="3 4" key="1">
    <citation type="journal article" date="2007" name="Nat. Biotechnol.">
        <title>Genome sequence and identification of candidate vaccine antigens from the animal pathogen Dichelobacter nodosus.</title>
        <authorList>
            <person name="Myers G.S."/>
            <person name="Parker D."/>
            <person name="Al-Hasani K."/>
            <person name="Kennan R.M."/>
            <person name="Seemann T."/>
            <person name="Ren Q."/>
            <person name="Badger J.H."/>
            <person name="Selengut J.D."/>
            <person name="Deboy R.T."/>
            <person name="Tettelin H."/>
            <person name="Boyce J.D."/>
            <person name="McCarl V.P."/>
            <person name="Han X."/>
            <person name="Nelson W.C."/>
            <person name="Madupu R."/>
            <person name="Mohamoud Y."/>
            <person name="Holley T."/>
            <person name="Fedorova N."/>
            <person name="Khouri H."/>
            <person name="Bottomley S.P."/>
            <person name="Whittington R.J."/>
            <person name="Adler B."/>
            <person name="Songer J.G."/>
            <person name="Rood J.I."/>
            <person name="Paulsen I.T."/>
        </authorList>
    </citation>
    <scope>NUCLEOTIDE SEQUENCE [LARGE SCALE GENOMIC DNA]</scope>
    <source>
        <strain evidence="3 4">VCS1703A</strain>
    </source>
</reference>
<dbReference type="PANTHER" id="PTHR48075">
    <property type="entry name" value="3-HYDROXYACYL-COA DEHYDROGENASE FAMILY PROTEIN"/>
    <property type="match status" value="1"/>
</dbReference>
<dbReference type="InterPro" id="IPR036291">
    <property type="entry name" value="NAD(P)-bd_dom_sf"/>
</dbReference>
<name>A5EXK8_DICNV</name>
<evidence type="ECO:0000313" key="3">
    <source>
        <dbReference type="EMBL" id="ABQ13086.1"/>
    </source>
</evidence>
<dbReference type="SUPFAM" id="SSF52096">
    <property type="entry name" value="ClpP/crotonase"/>
    <property type="match status" value="1"/>
</dbReference>
<dbReference type="Pfam" id="PF02737">
    <property type="entry name" value="3HCDH_N"/>
    <property type="match status" value="1"/>
</dbReference>
<proteinExistence type="predicted"/>
<evidence type="ECO:0000259" key="2">
    <source>
        <dbReference type="Pfam" id="PF02737"/>
    </source>
</evidence>
<keyword evidence="4" id="KW-1185">Reference proteome</keyword>
<dbReference type="STRING" id="246195.DNO_1136"/>
<accession>A5EXK8</accession>
<dbReference type="KEGG" id="dno:DNO_1136"/>
<dbReference type="GO" id="GO:0070403">
    <property type="term" value="F:NAD+ binding"/>
    <property type="evidence" value="ECO:0007669"/>
    <property type="project" value="InterPro"/>
</dbReference>
<dbReference type="InterPro" id="IPR029045">
    <property type="entry name" value="ClpP/crotonase-like_dom_sf"/>
</dbReference>
<dbReference type="PANTHER" id="PTHR48075:SF7">
    <property type="entry name" value="3-HYDROXYACYL-COA DEHYDROGENASE-RELATED"/>
    <property type="match status" value="1"/>
</dbReference>
<comment type="catalytic activity">
    <reaction evidence="1">
        <text>a (3S)-3-hydroxyacyl-CoA + NAD(+) = a 3-oxoacyl-CoA + NADH + H(+)</text>
        <dbReference type="Rhea" id="RHEA:22432"/>
        <dbReference type="ChEBI" id="CHEBI:15378"/>
        <dbReference type="ChEBI" id="CHEBI:57318"/>
        <dbReference type="ChEBI" id="CHEBI:57540"/>
        <dbReference type="ChEBI" id="CHEBI:57945"/>
        <dbReference type="ChEBI" id="CHEBI:90726"/>
        <dbReference type="EC" id="1.1.1.35"/>
    </reaction>
</comment>
<dbReference type="GO" id="GO:0006631">
    <property type="term" value="P:fatty acid metabolic process"/>
    <property type="evidence" value="ECO:0007669"/>
    <property type="project" value="InterPro"/>
</dbReference>
<evidence type="ECO:0000313" key="4">
    <source>
        <dbReference type="Proteomes" id="UP000000248"/>
    </source>
</evidence>
<dbReference type="RefSeq" id="WP_012031440.1">
    <property type="nucleotide sequence ID" value="NC_009446.1"/>
</dbReference>
<organism evidence="3 4">
    <name type="scientific">Dichelobacter nodosus (strain VCS1703A)</name>
    <dbReference type="NCBI Taxonomy" id="246195"/>
    <lineage>
        <taxon>Bacteria</taxon>
        <taxon>Pseudomonadati</taxon>
        <taxon>Pseudomonadota</taxon>
        <taxon>Gammaproteobacteria</taxon>
        <taxon>Cardiobacteriales</taxon>
        <taxon>Cardiobacteriaceae</taxon>
        <taxon>Dichelobacter</taxon>
    </lineage>
</organism>
<dbReference type="AlphaFoldDB" id="A5EXK8"/>
<dbReference type="GO" id="GO:0003857">
    <property type="term" value="F:(3S)-3-hydroxyacyl-CoA dehydrogenase (NAD+) activity"/>
    <property type="evidence" value="ECO:0007669"/>
    <property type="project" value="UniProtKB-EC"/>
</dbReference>
<dbReference type="Gene3D" id="3.90.226.10">
    <property type="entry name" value="2-enoyl-CoA Hydratase, Chain A, domain 1"/>
    <property type="match status" value="1"/>
</dbReference>